<evidence type="ECO:0000259" key="4">
    <source>
        <dbReference type="PROSITE" id="PS50081"/>
    </source>
</evidence>
<dbReference type="PANTHER" id="PTHR32410:SF154">
    <property type="entry name" value="CHP-RICH ZINC FINGER PROTEIN-LIKE-RELATED"/>
    <property type="match status" value="1"/>
</dbReference>
<dbReference type="InterPro" id="IPR054483">
    <property type="entry name" value="DC1-like_CT"/>
</dbReference>
<feature type="domain" description="Phorbol-ester/DAG-type" evidence="4">
    <location>
        <begin position="130"/>
        <end position="182"/>
    </location>
</feature>
<dbReference type="PANTHER" id="PTHR32410">
    <property type="entry name" value="CYSTEINE/HISTIDINE-RICH C1 DOMAIN FAMILY PROTEIN"/>
    <property type="match status" value="1"/>
</dbReference>
<evidence type="ECO:0000256" key="2">
    <source>
        <dbReference type="ARBA" id="ARBA00022737"/>
    </source>
</evidence>
<dbReference type="EMBL" id="KI517748">
    <property type="protein sequence ID" value="ESQ32718.1"/>
    <property type="molecule type" value="Genomic_DNA"/>
</dbReference>
<dbReference type="AlphaFoldDB" id="V4KZ35"/>
<dbReference type="Gene3D" id="3.30.60.20">
    <property type="match status" value="1"/>
</dbReference>
<feature type="domain" description="Phorbol-ester/DAG-type" evidence="4">
    <location>
        <begin position="14"/>
        <end position="60"/>
    </location>
</feature>
<reference evidence="5 6" key="1">
    <citation type="journal article" date="2013" name="Front. Plant Sci.">
        <title>The Reference Genome of the Halophytic Plant Eutrema salsugineum.</title>
        <authorList>
            <person name="Yang R."/>
            <person name="Jarvis D.E."/>
            <person name="Chen H."/>
            <person name="Beilstein M.A."/>
            <person name="Grimwood J."/>
            <person name="Jenkins J."/>
            <person name="Shu S."/>
            <person name="Prochnik S."/>
            <person name="Xin M."/>
            <person name="Ma C."/>
            <person name="Schmutz J."/>
            <person name="Wing R.A."/>
            <person name="Mitchell-Olds T."/>
            <person name="Schumaker K.S."/>
            <person name="Wang X."/>
        </authorList>
    </citation>
    <scope>NUCLEOTIDE SEQUENCE [LARGE SCALE GENOMIC DNA]</scope>
</reference>
<proteinExistence type="predicted"/>
<dbReference type="InterPro" id="IPR002219">
    <property type="entry name" value="PKC_DAG/PE"/>
</dbReference>
<evidence type="ECO:0000256" key="1">
    <source>
        <dbReference type="ARBA" id="ARBA00022723"/>
    </source>
</evidence>
<dbReference type="KEGG" id="eus:EUTSA_v10005293mg"/>
<dbReference type="InterPro" id="IPR053192">
    <property type="entry name" value="Vacuole_Formation_Reg"/>
</dbReference>
<dbReference type="Proteomes" id="UP000030689">
    <property type="component" value="Unassembled WGS sequence"/>
</dbReference>
<evidence type="ECO:0000256" key="3">
    <source>
        <dbReference type="ARBA" id="ARBA00022833"/>
    </source>
</evidence>
<dbReference type="Gramene" id="ESQ32718">
    <property type="protein sequence ID" value="ESQ32718"/>
    <property type="gene ID" value="EUTSA_v10005293mg"/>
</dbReference>
<dbReference type="OMA" id="HQSYDIE"/>
<dbReference type="Pfam" id="PF22926">
    <property type="entry name" value="C1-like_CT"/>
    <property type="match status" value="1"/>
</dbReference>
<dbReference type="InterPro" id="IPR004146">
    <property type="entry name" value="DC1"/>
</dbReference>
<organism evidence="5 6">
    <name type="scientific">Eutrema salsugineum</name>
    <name type="common">Saltwater cress</name>
    <name type="synonym">Sisymbrium salsugineum</name>
    <dbReference type="NCBI Taxonomy" id="72664"/>
    <lineage>
        <taxon>Eukaryota</taxon>
        <taxon>Viridiplantae</taxon>
        <taxon>Streptophyta</taxon>
        <taxon>Embryophyta</taxon>
        <taxon>Tracheophyta</taxon>
        <taxon>Spermatophyta</taxon>
        <taxon>Magnoliopsida</taxon>
        <taxon>eudicotyledons</taxon>
        <taxon>Gunneridae</taxon>
        <taxon>Pentapetalae</taxon>
        <taxon>rosids</taxon>
        <taxon>malvids</taxon>
        <taxon>Brassicales</taxon>
        <taxon>Brassicaceae</taxon>
        <taxon>Eutremeae</taxon>
        <taxon>Eutrema</taxon>
    </lineage>
</organism>
<keyword evidence="3" id="KW-0862">Zinc</keyword>
<evidence type="ECO:0000313" key="5">
    <source>
        <dbReference type="EMBL" id="ESQ32718.1"/>
    </source>
</evidence>
<gene>
    <name evidence="5" type="ORF">EUTSA_v10005293mg</name>
</gene>
<dbReference type="PROSITE" id="PS50081">
    <property type="entry name" value="ZF_DAG_PE_2"/>
    <property type="match status" value="2"/>
</dbReference>
<dbReference type="SUPFAM" id="SSF57889">
    <property type="entry name" value="Cysteine-rich domain"/>
    <property type="match status" value="6"/>
</dbReference>
<keyword evidence="6" id="KW-1185">Reference proteome</keyword>
<sequence length="657" mass="74494">MAILWNKWTLEGHEHPLCRISNGDGLECDACDGSYRDGFFCDECKITVHRKCAFVFNTKETLLEHPFHLGHDLKLLTTGATGNTDPKCHICGKNTKRLFFHCSKCNLSLDIDCMVDAMSSQANLKMPWHHHPMLLVNFNDCFKCDFCGFTSAGNGYFCPLCRLAVHESCVYVFDSPMITHNCHAKHSLKLLTQGAPDYTDLKCHLCGVNTGNLLYHCDICKFNLDPDCAIRRPPPVYLSNLKIHEHTLALIPRLVSFVCDACGEKGDRAPYVCFQCNFMIHGYCADLPRVIHINRHVHRVSYTYPLGPGEWKCGVCWEGIDWSCGAYSCSTCSNNYAVHSRCATRPDVWEGEELDGVPEVVEDIEPFKRNDDNTITHFAHEEHNLSFEKDGIALEESVFCDACARPIGSNTFYSCSDCSFILHETCANLPKKKRHFLSAKPLTLTYGGESLRTNECYACFQRFGGGFKYRDKYGEVVDLLCISITEPFVHGSHPHPLLYINVEHDEELTKTCQGCRIRTEEMVLGCTKCRFFLDFRCATLPLTVRLYRYDDHPLTLCYGEKASGEKARGKFETWFYTCKDCGITLHVFCVVGDFKCARSGDAFDNEHKLLSNSGPSRPTCRNCHCHCPGPFTLRETAPFFLVKEKALFCSYFCVLRT</sequence>
<accession>V4KZ35</accession>
<dbReference type="SMART" id="SM00109">
    <property type="entry name" value="C1"/>
    <property type="match status" value="4"/>
</dbReference>
<dbReference type="GO" id="GO:0046872">
    <property type="term" value="F:metal ion binding"/>
    <property type="evidence" value="ECO:0007669"/>
    <property type="project" value="UniProtKB-KW"/>
</dbReference>
<keyword evidence="1" id="KW-0479">Metal-binding</keyword>
<evidence type="ECO:0000313" key="6">
    <source>
        <dbReference type="Proteomes" id="UP000030689"/>
    </source>
</evidence>
<dbReference type="Pfam" id="PF03107">
    <property type="entry name" value="C1_2"/>
    <property type="match status" value="7"/>
</dbReference>
<dbReference type="eggNOG" id="ENOG502RANS">
    <property type="taxonomic scope" value="Eukaryota"/>
</dbReference>
<protein>
    <recommendedName>
        <fullName evidence="4">Phorbol-ester/DAG-type domain-containing protein</fullName>
    </recommendedName>
</protein>
<name>V4KZ35_EUTSA</name>
<keyword evidence="2" id="KW-0677">Repeat</keyword>
<dbReference type="InterPro" id="IPR046349">
    <property type="entry name" value="C1-like_sf"/>
</dbReference>